<evidence type="ECO:0000256" key="1">
    <source>
        <dbReference type="SAM" id="MobiDB-lite"/>
    </source>
</evidence>
<dbReference type="AlphaFoldDB" id="A0A6A7B7A4"/>
<feature type="region of interest" description="Disordered" evidence="1">
    <location>
        <begin position="152"/>
        <end position="174"/>
    </location>
</feature>
<evidence type="ECO:0000313" key="2">
    <source>
        <dbReference type="EMBL" id="KAF2851122.1"/>
    </source>
</evidence>
<proteinExistence type="predicted"/>
<sequence length="216" mass="24169">MEELERGRGRGRGRGRVCRRTLKGCSAAQCSAVYYESMPMLAPPIAIPYCVHACLYSTWATCALPQALYKDVQRLVTAHPPRTKQARSLARPRYWRSARVVAGFPHASTCSGGGLLWSRSFWDNRPRRCKLDSVLSDARSCRQYFNPHPGVGHNPWIDHRSPPTNSTRSAQPPLLSLRQTESLCRCSPPLIYTLRPSASPPPCLSALGNDARRWPN</sequence>
<organism evidence="2 3">
    <name type="scientific">Plenodomus tracheiphilus IPT5</name>
    <dbReference type="NCBI Taxonomy" id="1408161"/>
    <lineage>
        <taxon>Eukaryota</taxon>
        <taxon>Fungi</taxon>
        <taxon>Dikarya</taxon>
        <taxon>Ascomycota</taxon>
        <taxon>Pezizomycotina</taxon>
        <taxon>Dothideomycetes</taxon>
        <taxon>Pleosporomycetidae</taxon>
        <taxon>Pleosporales</taxon>
        <taxon>Pleosporineae</taxon>
        <taxon>Leptosphaeriaceae</taxon>
        <taxon>Plenodomus</taxon>
    </lineage>
</organism>
<reference evidence="2" key="1">
    <citation type="submission" date="2020-01" db="EMBL/GenBank/DDBJ databases">
        <authorList>
            <consortium name="DOE Joint Genome Institute"/>
            <person name="Haridas S."/>
            <person name="Albert R."/>
            <person name="Binder M."/>
            <person name="Bloem J."/>
            <person name="Labutti K."/>
            <person name="Salamov A."/>
            <person name="Andreopoulos B."/>
            <person name="Baker S.E."/>
            <person name="Barry K."/>
            <person name="Bills G."/>
            <person name="Bluhm B.H."/>
            <person name="Cannon C."/>
            <person name="Castanera R."/>
            <person name="Culley D.E."/>
            <person name="Daum C."/>
            <person name="Ezra D."/>
            <person name="Gonzalez J.B."/>
            <person name="Henrissat B."/>
            <person name="Kuo A."/>
            <person name="Liang C."/>
            <person name="Lipzen A."/>
            <person name="Lutzoni F."/>
            <person name="Magnuson J."/>
            <person name="Mondo S."/>
            <person name="Nolan M."/>
            <person name="Ohm R."/>
            <person name="Pangilinan J."/>
            <person name="Park H.-J."/>
            <person name="Ramirez L."/>
            <person name="Alfaro M."/>
            <person name="Sun H."/>
            <person name="Tritt A."/>
            <person name="Yoshinaga Y."/>
            <person name="Zwiers L.-H."/>
            <person name="Turgeon B.G."/>
            <person name="Goodwin S.B."/>
            <person name="Spatafora J.W."/>
            <person name="Crous P.W."/>
            <person name="Grigoriev I.V."/>
        </authorList>
    </citation>
    <scope>NUCLEOTIDE SEQUENCE</scope>
    <source>
        <strain evidence="2">IPT5</strain>
    </source>
</reference>
<evidence type="ECO:0000313" key="3">
    <source>
        <dbReference type="Proteomes" id="UP000799423"/>
    </source>
</evidence>
<keyword evidence="3" id="KW-1185">Reference proteome</keyword>
<name>A0A6A7B7A4_9PLEO</name>
<gene>
    <name evidence="2" type="ORF">T440DRAFT_69121</name>
</gene>
<protein>
    <submittedName>
        <fullName evidence="2">Uncharacterized protein</fullName>
    </submittedName>
</protein>
<accession>A0A6A7B7A4</accession>
<dbReference type="Proteomes" id="UP000799423">
    <property type="component" value="Unassembled WGS sequence"/>
</dbReference>
<dbReference type="EMBL" id="MU006303">
    <property type="protein sequence ID" value="KAF2851122.1"/>
    <property type="molecule type" value="Genomic_DNA"/>
</dbReference>